<protein>
    <submittedName>
        <fullName evidence="1">Uncharacterized protein</fullName>
    </submittedName>
</protein>
<keyword evidence="2" id="KW-1185">Reference proteome</keyword>
<dbReference type="EMBL" id="MVGT01000150">
    <property type="protein sequence ID" value="OVA20045.1"/>
    <property type="molecule type" value="Genomic_DNA"/>
</dbReference>
<name>A0A200RBE8_MACCD</name>
<dbReference type="OrthoDB" id="1938131at2759"/>
<reference evidence="1 2" key="1">
    <citation type="journal article" date="2017" name="Mol. Plant">
        <title>The Genome of Medicinal Plant Macleaya cordata Provides New Insights into Benzylisoquinoline Alkaloids Metabolism.</title>
        <authorList>
            <person name="Liu X."/>
            <person name="Liu Y."/>
            <person name="Huang P."/>
            <person name="Ma Y."/>
            <person name="Qing Z."/>
            <person name="Tang Q."/>
            <person name="Cao H."/>
            <person name="Cheng P."/>
            <person name="Zheng Y."/>
            <person name="Yuan Z."/>
            <person name="Zhou Y."/>
            <person name="Liu J."/>
            <person name="Tang Z."/>
            <person name="Zhuo Y."/>
            <person name="Zhang Y."/>
            <person name="Yu L."/>
            <person name="Huang J."/>
            <person name="Yang P."/>
            <person name="Peng Q."/>
            <person name="Zhang J."/>
            <person name="Jiang W."/>
            <person name="Zhang Z."/>
            <person name="Lin K."/>
            <person name="Ro D.K."/>
            <person name="Chen X."/>
            <person name="Xiong X."/>
            <person name="Shang Y."/>
            <person name="Huang S."/>
            <person name="Zeng J."/>
        </authorList>
    </citation>
    <scope>NUCLEOTIDE SEQUENCE [LARGE SCALE GENOMIC DNA]</scope>
    <source>
        <strain evidence="2">cv. BLH2017</strain>
        <tissue evidence="1">Root</tissue>
    </source>
</reference>
<proteinExistence type="predicted"/>
<comment type="caution">
    <text evidence="1">The sequence shown here is derived from an EMBL/GenBank/DDBJ whole genome shotgun (WGS) entry which is preliminary data.</text>
</comment>
<evidence type="ECO:0000313" key="2">
    <source>
        <dbReference type="Proteomes" id="UP000195402"/>
    </source>
</evidence>
<dbReference type="AlphaFoldDB" id="A0A200RBE8"/>
<dbReference type="InParanoid" id="A0A200RBE8"/>
<sequence length="65" mass="7452">MALPGATRVLELEVHPLPRSHWRYCCWPFSGFGGMEWAAENGWSDVWVVSDSLTATRVFKMDRIP</sequence>
<gene>
    <name evidence="1" type="ORF">BVC80_1667g77</name>
</gene>
<organism evidence="1 2">
    <name type="scientific">Macleaya cordata</name>
    <name type="common">Five-seeded plume-poppy</name>
    <name type="synonym">Bocconia cordata</name>
    <dbReference type="NCBI Taxonomy" id="56857"/>
    <lineage>
        <taxon>Eukaryota</taxon>
        <taxon>Viridiplantae</taxon>
        <taxon>Streptophyta</taxon>
        <taxon>Embryophyta</taxon>
        <taxon>Tracheophyta</taxon>
        <taxon>Spermatophyta</taxon>
        <taxon>Magnoliopsida</taxon>
        <taxon>Ranunculales</taxon>
        <taxon>Papaveraceae</taxon>
        <taxon>Papaveroideae</taxon>
        <taxon>Macleaya</taxon>
    </lineage>
</organism>
<dbReference type="Proteomes" id="UP000195402">
    <property type="component" value="Unassembled WGS sequence"/>
</dbReference>
<accession>A0A200RBE8</accession>
<evidence type="ECO:0000313" key="1">
    <source>
        <dbReference type="EMBL" id="OVA20045.1"/>
    </source>
</evidence>